<dbReference type="EMBL" id="CADCWE010000171">
    <property type="protein sequence ID" value="CAA9547593.1"/>
    <property type="molecule type" value="Genomic_DNA"/>
</dbReference>
<dbReference type="AlphaFoldDB" id="A0A6J4UGJ4"/>
<accession>A0A6J4UGJ4</accession>
<evidence type="ECO:0000313" key="2">
    <source>
        <dbReference type="EMBL" id="CAA9547593.1"/>
    </source>
</evidence>
<name>A0A6J4UGJ4_9BACT</name>
<feature type="non-terminal residue" evidence="2">
    <location>
        <position position="1"/>
    </location>
</feature>
<protein>
    <submittedName>
        <fullName evidence="2">Uncharacterized protein</fullName>
    </submittedName>
</protein>
<proteinExistence type="predicted"/>
<gene>
    <name evidence="2" type="ORF">AVDCRST_MAG73-2537</name>
</gene>
<feature type="compositionally biased region" description="Low complexity" evidence="1">
    <location>
        <begin position="1"/>
        <end position="16"/>
    </location>
</feature>
<evidence type="ECO:0000256" key="1">
    <source>
        <dbReference type="SAM" id="MobiDB-lite"/>
    </source>
</evidence>
<feature type="region of interest" description="Disordered" evidence="1">
    <location>
        <begin position="1"/>
        <end position="27"/>
    </location>
</feature>
<organism evidence="2">
    <name type="scientific">uncultured Thermomicrobiales bacterium</name>
    <dbReference type="NCBI Taxonomy" id="1645740"/>
    <lineage>
        <taxon>Bacteria</taxon>
        <taxon>Pseudomonadati</taxon>
        <taxon>Thermomicrobiota</taxon>
        <taxon>Thermomicrobia</taxon>
        <taxon>Thermomicrobiales</taxon>
        <taxon>environmental samples</taxon>
    </lineage>
</organism>
<sequence length="27" mass="2656">NANTPEAAAEARALLEPGPFGAMGSGR</sequence>
<reference evidence="2" key="1">
    <citation type="submission" date="2020-02" db="EMBL/GenBank/DDBJ databases">
        <authorList>
            <person name="Meier V. D."/>
        </authorList>
    </citation>
    <scope>NUCLEOTIDE SEQUENCE</scope>
    <source>
        <strain evidence="2">AVDCRST_MAG73</strain>
    </source>
</reference>